<sequence length="292" mass="30501">MAPKSWPPRRTPRTTARKSVPYKCTTTTSNLNKTTSSSSSSDTPPPPSSATATATSCPEFPSNDTGLLTSPSPDSNIANSDHKPHEKGEIDSVGDKEVPEEGNVENSDSSVAGLSCCEAKDGILVGPTSGVVEGGVPAEIEGSINDVAGGTSSVGETAPGVEVNADGGPQVKGKAAGDGALDEGVDKAASRTGKVVKKVRIVKKIVKRRVPKRFVKGSVGNEQVVRLENGGGNNPIEENVNNLEAEKVDHNGSFLMETENPKPNHTVALGVENEDSKEIKTEVMECRNWGFL</sequence>
<gene>
    <name evidence="2" type="ORF">ACH5RR_005745</name>
</gene>
<feature type="compositionally biased region" description="Polar residues" evidence="1">
    <location>
        <begin position="62"/>
        <end position="79"/>
    </location>
</feature>
<feature type="region of interest" description="Disordered" evidence="1">
    <location>
        <begin position="1"/>
        <end position="110"/>
    </location>
</feature>
<dbReference type="Proteomes" id="UP001630127">
    <property type="component" value="Unassembled WGS sequence"/>
</dbReference>
<reference evidence="2 3" key="1">
    <citation type="submission" date="2024-11" db="EMBL/GenBank/DDBJ databases">
        <title>A near-complete genome assembly of Cinchona calisaya.</title>
        <authorList>
            <person name="Lian D.C."/>
            <person name="Zhao X.W."/>
            <person name="Wei L."/>
        </authorList>
    </citation>
    <scope>NUCLEOTIDE SEQUENCE [LARGE SCALE GENOMIC DNA]</scope>
    <source>
        <tissue evidence="2">Nenye</tissue>
    </source>
</reference>
<feature type="compositionally biased region" description="Low complexity" evidence="1">
    <location>
        <begin position="25"/>
        <end position="42"/>
    </location>
</feature>
<keyword evidence="3" id="KW-1185">Reference proteome</keyword>
<proteinExistence type="predicted"/>
<dbReference type="AlphaFoldDB" id="A0ABD3AM26"/>
<dbReference type="EMBL" id="JBJUIK010000003">
    <property type="protein sequence ID" value="KAL3532224.1"/>
    <property type="molecule type" value="Genomic_DNA"/>
</dbReference>
<evidence type="ECO:0000256" key="1">
    <source>
        <dbReference type="SAM" id="MobiDB-lite"/>
    </source>
</evidence>
<evidence type="ECO:0000313" key="2">
    <source>
        <dbReference type="EMBL" id="KAL3532224.1"/>
    </source>
</evidence>
<feature type="compositionally biased region" description="Basic and acidic residues" evidence="1">
    <location>
        <begin position="80"/>
        <end position="99"/>
    </location>
</feature>
<name>A0ABD3AM26_9GENT</name>
<protein>
    <submittedName>
        <fullName evidence="2">Uncharacterized protein</fullName>
    </submittedName>
</protein>
<comment type="caution">
    <text evidence="2">The sequence shown here is derived from an EMBL/GenBank/DDBJ whole genome shotgun (WGS) entry which is preliminary data.</text>
</comment>
<evidence type="ECO:0000313" key="3">
    <source>
        <dbReference type="Proteomes" id="UP001630127"/>
    </source>
</evidence>
<feature type="region of interest" description="Disordered" evidence="1">
    <location>
        <begin position="161"/>
        <end position="181"/>
    </location>
</feature>
<accession>A0ABD3AM26</accession>
<organism evidence="2 3">
    <name type="scientific">Cinchona calisaya</name>
    <dbReference type="NCBI Taxonomy" id="153742"/>
    <lineage>
        <taxon>Eukaryota</taxon>
        <taxon>Viridiplantae</taxon>
        <taxon>Streptophyta</taxon>
        <taxon>Embryophyta</taxon>
        <taxon>Tracheophyta</taxon>
        <taxon>Spermatophyta</taxon>
        <taxon>Magnoliopsida</taxon>
        <taxon>eudicotyledons</taxon>
        <taxon>Gunneridae</taxon>
        <taxon>Pentapetalae</taxon>
        <taxon>asterids</taxon>
        <taxon>lamiids</taxon>
        <taxon>Gentianales</taxon>
        <taxon>Rubiaceae</taxon>
        <taxon>Cinchonoideae</taxon>
        <taxon>Cinchoneae</taxon>
        <taxon>Cinchona</taxon>
    </lineage>
</organism>